<evidence type="ECO:0000313" key="2">
    <source>
        <dbReference type="Proteomes" id="UP001524473"/>
    </source>
</evidence>
<organism evidence="1 2">
    <name type="scientific">Neglectibacter timonensis</name>
    <dbReference type="NCBI Taxonomy" id="1776382"/>
    <lineage>
        <taxon>Bacteria</taxon>
        <taxon>Bacillati</taxon>
        <taxon>Bacillota</taxon>
        <taxon>Clostridia</taxon>
        <taxon>Eubacteriales</taxon>
        <taxon>Oscillospiraceae</taxon>
        <taxon>Neglectibacter</taxon>
    </lineage>
</organism>
<gene>
    <name evidence="1" type="ORF">NE695_03485</name>
</gene>
<protein>
    <submittedName>
        <fullName evidence="1">Cyclic lactone autoinducer peptide</fullName>
    </submittedName>
</protein>
<accession>A0ABT1RWD5</accession>
<dbReference type="InterPro" id="IPR009229">
    <property type="entry name" value="AgrD"/>
</dbReference>
<name>A0ABT1RWD5_9FIRM</name>
<dbReference type="EMBL" id="JANFZH010000005">
    <property type="protein sequence ID" value="MCQ4838977.1"/>
    <property type="molecule type" value="Genomic_DNA"/>
</dbReference>
<proteinExistence type="predicted"/>
<evidence type="ECO:0000313" key="1">
    <source>
        <dbReference type="EMBL" id="MCQ4838977.1"/>
    </source>
</evidence>
<sequence>MNSILGAIASLIEKVAGYGASSTSIWNSYQPKTPACLQDED</sequence>
<keyword evidence="2" id="KW-1185">Reference proteome</keyword>
<dbReference type="Proteomes" id="UP001524473">
    <property type="component" value="Unassembled WGS sequence"/>
</dbReference>
<dbReference type="NCBIfam" id="TIGR04223">
    <property type="entry name" value="quorum_AgrD"/>
    <property type="match status" value="1"/>
</dbReference>
<comment type="caution">
    <text evidence="1">The sequence shown here is derived from an EMBL/GenBank/DDBJ whole genome shotgun (WGS) entry which is preliminary data.</text>
</comment>
<dbReference type="GeneID" id="90534032"/>
<dbReference type="RefSeq" id="WP_082942091.1">
    <property type="nucleotide sequence ID" value="NZ_CABKVV010000012.1"/>
</dbReference>
<reference evidence="1 2" key="1">
    <citation type="submission" date="2022-06" db="EMBL/GenBank/DDBJ databases">
        <title>Isolation of gut microbiota from human fecal samples.</title>
        <authorList>
            <person name="Pamer E.G."/>
            <person name="Barat B."/>
            <person name="Waligurski E."/>
            <person name="Medina S."/>
            <person name="Paddock L."/>
            <person name="Mostad J."/>
        </authorList>
    </citation>
    <scope>NUCLEOTIDE SEQUENCE [LARGE SCALE GENOMIC DNA]</scope>
    <source>
        <strain evidence="1 2">DFI.9.73</strain>
    </source>
</reference>